<proteinExistence type="inferred from homology"/>
<protein>
    <submittedName>
        <fullName evidence="10">Cation efflux family protein</fullName>
    </submittedName>
</protein>
<feature type="domain" description="Cation efflux protein cytoplasmic" evidence="9">
    <location>
        <begin position="196"/>
        <end position="273"/>
    </location>
</feature>
<evidence type="ECO:0000256" key="4">
    <source>
        <dbReference type="ARBA" id="ARBA00022692"/>
    </source>
</evidence>
<dbReference type="InterPro" id="IPR002524">
    <property type="entry name" value="Cation_efflux"/>
</dbReference>
<evidence type="ECO:0000256" key="7">
    <source>
        <dbReference type="SAM" id="Phobius"/>
    </source>
</evidence>
<dbReference type="GeneID" id="78229671"/>
<dbReference type="SUPFAM" id="SSF160240">
    <property type="entry name" value="Cation efflux protein cytoplasmic domain-like"/>
    <property type="match status" value="1"/>
</dbReference>
<keyword evidence="11" id="KW-1185">Reference proteome</keyword>
<dbReference type="InterPro" id="IPR036837">
    <property type="entry name" value="Cation_efflux_CTD_sf"/>
</dbReference>
<keyword evidence="3" id="KW-0813">Transport</keyword>
<dbReference type="HOGENOM" id="CLU_013430_3_6_9"/>
<gene>
    <name evidence="10" type="ORF">HMPREF9488_03604</name>
</gene>
<dbReference type="GO" id="GO:0016020">
    <property type="term" value="C:membrane"/>
    <property type="evidence" value="ECO:0007669"/>
    <property type="project" value="UniProtKB-SubCell"/>
</dbReference>
<dbReference type="AlphaFoldDB" id="E7GFR1"/>
<dbReference type="InterPro" id="IPR027470">
    <property type="entry name" value="Cation_efflux_CTD"/>
</dbReference>
<evidence type="ECO:0000256" key="1">
    <source>
        <dbReference type="ARBA" id="ARBA00004141"/>
    </source>
</evidence>
<evidence type="ECO:0000256" key="2">
    <source>
        <dbReference type="ARBA" id="ARBA00008114"/>
    </source>
</evidence>
<feature type="transmembrane region" description="Helical" evidence="7">
    <location>
        <begin position="95"/>
        <end position="120"/>
    </location>
</feature>
<sequence length="274" mass="30786">MIENLILSIFKFLAGIYGHSHAMLSDSIHSMSDVISTVIVMIGVHFSSMKEDNEHPYGHERMECIAAMILSVLLVFTGLQIGYNSLLSLFDTQTIMIPSMIALIASVVSILTKEMMYWYTRFHAKKIHSSALMADAYHHRSDALSSIGSLVGIAGAMLGYTFLDPLAGIVICVFILKPGVTIFYDATTKMIDHSCSNEITHQLRLFILQQQNVECIDSLKTRMFGEKYYVDLEIGVQEDLSLKEAHLIAHKVHDALEKEFPDIKHCMIHINPHL</sequence>
<feature type="transmembrane region" description="Helical" evidence="7">
    <location>
        <begin position="64"/>
        <end position="83"/>
    </location>
</feature>
<dbReference type="InterPro" id="IPR050291">
    <property type="entry name" value="CDF_Transporter"/>
</dbReference>
<organism evidence="10 11">
    <name type="scientific">Coprobacillus cateniformis</name>
    <dbReference type="NCBI Taxonomy" id="100884"/>
    <lineage>
        <taxon>Bacteria</taxon>
        <taxon>Bacillati</taxon>
        <taxon>Bacillota</taxon>
        <taxon>Erysipelotrichia</taxon>
        <taxon>Erysipelotrichales</taxon>
        <taxon>Coprobacillaceae</taxon>
        <taxon>Coprobacillus</taxon>
    </lineage>
</organism>
<dbReference type="eggNOG" id="COG0053">
    <property type="taxonomic scope" value="Bacteria"/>
</dbReference>
<feature type="domain" description="Cation efflux protein transmembrane" evidence="8">
    <location>
        <begin position="4"/>
        <end position="188"/>
    </location>
</feature>
<keyword evidence="4 7" id="KW-0812">Transmembrane</keyword>
<evidence type="ECO:0000259" key="8">
    <source>
        <dbReference type="Pfam" id="PF01545"/>
    </source>
</evidence>
<evidence type="ECO:0000256" key="5">
    <source>
        <dbReference type="ARBA" id="ARBA00022989"/>
    </source>
</evidence>
<accession>E7GFR1</accession>
<evidence type="ECO:0000313" key="11">
    <source>
        <dbReference type="Proteomes" id="UP000003157"/>
    </source>
</evidence>
<evidence type="ECO:0000313" key="10">
    <source>
        <dbReference type="EMBL" id="EFW03125.1"/>
    </source>
</evidence>
<evidence type="ECO:0000256" key="6">
    <source>
        <dbReference type="ARBA" id="ARBA00023136"/>
    </source>
</evidence>
<keyword evidence="5 7" id="KW-1133">Transmembrane helix</keyword>
<dbReference type="PANTHER" id="PTHR43840:SF15">
    <property type="entry name" value="MITOCHONDRIAL METAL TRANSPORTER 1-RELATED"/>
    <property type="match status" value="1"/>
</dbReference>
<dbReference type="Gene3D" id="1.20.1510.10">
    <property type="entry name" value="Cation efflux protein transmembrane domain"/>
    <property type="match status" value="1"/>
</dbReference>
<dbReference type="Pfam" id="PF16916">
    <property type="entry name" value="ZT_dimer"/>
    <property type="match status" value="1"/>
</dbReference>
<dbReference type="SUPFAM" id="SSF161111">
    <property type="entry name" value="Cation efflux protein transmembrane domain-like"/>
    <property type="match status" value="1"/>
</dbReference>
<keyword evidence="6 7" id="KW-0472">Membrane</keyword>
<comment type="subcellular location">
    <subcellularLocation>
        <location evidence="1">Membrane</location>
        <topology evidence="1">Multi-pass membrane protein</topology>
    </subcellularLocation>
</comment>
<dbReference type="Proteomes" id="UP000003157">
    <property type="component" value="Unassembled WGS sequence"/>
</dbReference>
<name>E7GFR1_9FIRM</name>
<dbReference type="InterPro" id="IPR027469">
    <property type="entry name" value="Cation_efflux_TMD_sf"/>
</dbReference>
<evidence type="ECO:0000256" key="3">
    <source>
        <dbReference type="ARBA" id="ARBA00022448"/>
    </source>
</evidence>
<dbReference type="EMBL" id="ADKX01000051">
    <property type="protein sequence ID" value="EFW03125.1"/>
    <property type="molecule type" value="Genomic_DNA"/>
</dbReference>
<dbReference type="PANTHER" id="PTHR43840">
    <property type="entry name" value="MITOCHONDRIAL METAL TRANSPORTER 1-RELATED"/>
    <property type="match status" value="1"/>
</dbReference>
<feature type="transmembrane region" description="Helical" evidence="7">
    <location>
        <begin position="28"/>
        <end position="44"/>
    </location>
</feature>
<dbReference type="OrthoDB" id="9806522at2"/>
<reference evidence="10 11" key="1">
    <citation type="submission" date="2010-12" db="EMBL/GenBank/DDBJ databases">
        <title>The Genome Sequence of Coprobacillus sp. strain 29_1.</title>
        <authorList>
            <consortium name="The Broad Institute Genome Sequencing Platform"/>
            <person name="Earl A."/>
            <person name="Ward D."/>
            <person name="Feldgarden M."/>
            <person name="Gevers D."/>
            <person name="Daigneault M."/>
            <person name="Sibley C.D."/>
            <person name="White A."/>
            <person name="Strauss J."/>
            <person name="Allen-Vercoe E."/>
            <person name="Young S.K."/>
            <person name="Zeng Q."/>
            <person name="Gargeya S."/>
            <person name="Fitzgerald M."/>
            <person name="Haas B."/>
            <person name="Abouelleil A."/>
            <person name="Alvarado L."/>
            <person name="Arachchi H.M."/>
            <person name="Berlin A."/>
            <person name="Brown A."/>
            <person name="Chapman S.B."/>
            <person name="Chen Z."/>
            <person name="Dunbar C."/>
            <person name="Freedman E."/>
            <person name="Gearin G."/>
            <person name="Gellesch M."/>
            <person name="Goldberg J."/>
            <person name="Griggs A."/>
            <person name="Gujja S."/>
            <person name="Heilman E."/>
            <person name="Heiman D."/>
            <person name="Howarth C."/>
            <person name="Larson L."/>
            <person name="Lui A."/>
            <person name="MacDonald P.J.P."/>
            <person name="Mehta T."/>
            <person name="Montmayeur A."/>
            <person name="Murphy C."/>
            <person name="Neiman D."/>
            <person name="Pearson M."/>
            <person name="Priest M."/>
            <person name="Roberts A."/>
            <person name="Saif S."/>
            <person name="Shea T."/>
            <person name="Shenoy N."/>
            <person name="Sisk P."/>
            <person name="Stolte C."/>
            <person name="Sykes S."/>
            <person name="White J."/>
            <person name="Yandava C."/>
            <person name="Nusbaum C."/>
            <person name="Birren B."/>
        </authorList>
    </citation>
    <scope>NUCLEOTIDE SEQUENCE [LARGE SCALE GENOMIC DNA]</scope>
    <source>
        <strain evidence="10 11">29_1</strain>
    </source>
</reference>
<dbReference type="InterPro" id="IPR058533">
    <property type="entry name" value="Cation_efflux_TM"/>
</dbReference>
<dbReference type="RefSeq" id="WP_008790686.1">
    <property type="nucleotide sequence ID" value="NZ_AKCB01000001.1"/>
</dbReference>
<dbReference type="Gene3D" id="3.30.70.1350">
    <property type="entry name" value="Cation efflux protein, cytoplasmic domain"/>
    <property type="match status" value="1"/>
</dbReference>
<feature type="transmembrane region" description="Helical" evidence="7">
    <location>
        <begin position="141"/>
        <end position="160"/>
    </location>
</feature>
<dbReference type="STRING" id="100884.GCA_000269565_01807"/>
<comment type="similarity">
    <text evidence="2">Belongs to the cation diffusion facilitator (CDF) transporter (TC 2.A.4) family.</text>
</comment>
<dbReference type="FunFam" id="1.20.1510.10:FF:000006">
    <property type="entry name" value="Divalent cation efflux transporter"/>
    <property type="match status" value="1"/>
</dbReference>
<dbReference type="Pfam" id="PF01545">
    <property type="entry name" value="Cation_efflux"/>
    <property type="match status" value="1"/>
</dbReference>
<evidence type="ECO:0000259" key="9">
    <source>
        <dbReference type="Pfam" id="PF16916"/>
    </source>
</evidence>
<dbReference type="GO" id="GO:0008324">
    <property type="term" value="F:monoatomic cation transmembrane transporter activity"/>
    <property type="evidence" value="ECO:0007669"/>
    <property type="project" value="InterPro"/>
</dbReference>
<comment type="caution">
    <text evidence="10">The sequence shown here is derived from an EMBL/GenBank/DDBJ whole genome shotgun (WGS) entry which is preliminary data.</text>
</comment>
<feature type="transmembrane region" description="Helical" evidence="7">
    <location>
        <begin position="166"/>
        <end position="184"/>
    </location>
</feature>
<dbReference type="NCBIfam" id="TIGR01297">
    <property type="entry name" value="CDF"/>
    <property type="match status" value="1"/>
</dbReference>